<sequence>MKNPQSFKKKALAFLSVGVLATGFVLSSPKPAYSQSAELTAIITEANAMVDAVKTISTAAFISTLGVLGGVLAIKYIKYNVFGS</sequence>
<evidence type="ECO:0000313" key="4">
    <source>
        <dbReference type="Proteomes" id="UP000010367"/>
    </source>
</evidence>
<keyword evidence="1" id="KW-0472">Membrane</keyword>
<name>K9TFR2_9CYAN</name>
<keyword evidence="2" id="KW-0732">Signal</keyword>
<keyword evidence="1" id="KW-0812">Transmembrane</keyword>
<organism evidence="3 4">
    <name type="scientific">Oscillatoria acuminata PCC 6304</name>
    <dbReference type="NCBI Taxonomy" id="56110"/>
    <lineage>
        <taxon>Bacteria</taxon>
        <taxon>Bacillati</taxon>
        <taxon>Cyanobacteriota</taxon>
        <taxon>Cyanophyceae</taxon>
        <taxon>Oscillatoriophycideae</taxon>
        <taxon>Oscillatoriales</taxon>
        <taxon>Oscillatoriaceae</taxon>
        <taxon>Oscillatoria</taxon>
    </lineage>
</organism>
<keyword evidence="1" id="KW-1133">Transmembrane helix</keyword>
<dbReference type="STRING" id="56110.Oscil6304_1540"/>
<evidence type="ECO:0000256" key="2">
    <source>
        <dbReference type="SAM" id="SignalP"/>
    </source>
</evidence>
<dbReference type="InParanoid" id="K9TFR2"/>
<gene>
    <name evidence="3" type="ORF">Oscil6304_1540</name>
</gene>
<dbReference type="EMBL" id="CP003607">
    <property type="protein sequence ID" value="AFY81243.1"/>
    <property type="molecule type" value="Genomic_DNA"/>
</dbReference>
<feature type="transmembrane region" description="Helical" evidence="1">
    <location>
        <begin position="58"/>
        <end position="77"/>
    </location>
</feature>
<accession>K9TFR2</accession>
<dbReference type="HOGENOM" id="CLU_2524329_0_0_3"/>
<reference evidence="3 4" key="1">
    <citation type="submission" date="2012-06" db="EMBL/GenBank/DDBJ databases">
        <title>Finished chromosome of genome of Oscillatoria acuminata PCC 6304.</title>
        <authorList>
            <consortium name="US DOE Joint Genome Institute"/>
            <person name="Gugger M."/>
            <person name="Coursin T."/>
            <person name="Rippka R."/>
            <person name="Tandeau De Marsac N."/>
            <person name="Huntemann M."/>
            <person name="Wei C.-L."/>
            <person name="Han J."/>
            <person name="Detter J.C."/>
            <person name="Han C."/>
            <person name="Tapia R."/>
            <person name="Davenport K."/>
            <person name="Daligault H."/>
            <person name="Erkkila T."/>
            <person name="Gu W."/>
            <person name="Munk A.C.C."/>
            <person name="Teshima H."/>
            <person name="Xu Y."/>
            <person name="Chain P."/>
            <person name="Chen A."/>
            <person name="Krypides N."/>
            <person name="Mavromatis K."/>
            <person name="Markowitz V."/>
            <person name="Szeto E."/>
            <person name="Ivanova N."/>
            <person name="Mikhailova N."/>
            <person name="Ovchinnikova G."/>
            <person name="Pagani I."/>
            <person name="Pati A."/>
            <person name="Goodwin L."/>
            <person name="Peters L."/>
            <person name="Pitluck S."/>
            <person name="Woyke T."/>
            <person name="Kerfeld C."/>
        </authorList>
    </citation>
    <scope>NUCLEOTIDE SEQUENCE [LARGE SCALE GENOMIC DNA]</scope>
    <source>
        <strain evidence="3 4">PCC 6304</strain>
    </source>
</reference>
<dbReference type="KEGG" id="oac:Oscil6304_1540"/>
<protein>
    <submittedName>
        <fullName evidence="3">Uncharacterized protein</fullName>
    </submittedName>
</protein>
<feature type="chain" id="PRO_5003935909" evidence="2">
    <location>
        <begin position="28"/>
        <end position="84"/>
    </location>
</feature>
<evidence type="ECO:0000313" key="3">
    <source>
        <dbReference type="EMBL" id="AFY81243.1"/>
    </source>
</evidence>
<dbReference type="RefSeq" id="WP_015147890.1">
    <property type="nucleotide sequence ID" value="NC_019693.1"/>
</dbReference>
<evidence type="ECO:0000256" key="1">
    <source>
        <dbReference type="SAM" id="Phobius"/>
    </source>
</evidence>
<proteinExistence type="predicted"/>
<feature type="signal peptide" evidence="2">
    <location>
        <begin position="1"/>
        <end position="27"/>
    </location>
</feature>
<keyword evidence="4" id="KW-1185">Reference proteome</keyword>
<dbReference type="AlphaFoldDB" id="K9TFR2"/>
<dbReference type="Proteomes" id="UP000010367">
    <property type="component" value="Chromosome"/>
</dbReference>